<gene>
    <name evidence="1" type="ORF">LCGC14_2029240</name>
</gene>
<comment type="caution">
    <text evidence="1">The sequence shown here is derived from an EMBL/GenBank/DDBJ whole genome shotgun (WGS) entry which is preliminary data.</text>
</comment>
<organism evidence="1">
    <name type="scientific">marine sediment metagenome</name>
    <dbReference type="NCBI Taxonomy" id="412755"/>
    <lineage>
        <taxon>unclassified sequences</taxon>
        <taxon>metagenomes</taxon>
        <taxon>ecological metagenomes</taxon>
    </lineage>
</organism>
<protein>
    <submittedName>
        <fullName evidence="1">Uncharacterized protein</fullName>
    </submittedName>
</protein>
<proteinExistence type="predicted"/>
<dbReference type="AlphaFoldDB" id="A0A0F9H8L1"/>
<name>A0A0F9H8L1_9ZZZZ</name>
<evidence type="ECO:0000313" key="1">
    <source>
        <dbReference type="EMBL" id="KKL78000.1"/>
    </source>
</evidence>
<sequence length="62" mass="7071">METIKNTIECHHCHEVIEFDDDGVTAQCMPDGCIGEDGRWYCDDCCYELGIFTMDDEGESDE</sequence>
<dbReference type="EMBL" id="LAZR01023589">
    <property type="protein sequence ID" value="KKL78000.1"/>
    <property type="molecule type" value="Genomic_DNA"/>
</dbReference>
<reference evidence="1" key="1">
    <citation type="journal article" date="2015" name="Nature">
        <title>Complex archaea that bridge the gap between prokaryotes and eukaryotes.</title>
        <authorList>
            <person name="Spang A."/>
            <person name="Saw J.H."/>
            <person name="Jorgensen S.L."/>
            <person name="Zaremba-Niedzwiedzka K."/>
            <person name="Martijn J."/>
            <person name="Lind A.E."/>
            <person name="van Eijk R."/>
            <person name="Schleper C."/>
            <person name="Guy L."/>
            <person name="Ettema T.J."/>
        </authorList>
    </citation>
    <scope>NUCLEOTIDE SEQUENCE</scope>
</reference>
<accession>A0A0F9H8L1</accession>